<evidence type="ECO:0000313" key="2">
    <source>
        <dbReference type="Proteomes" id="UP000230084"/>
    </source>
</evidence>
<protein>
    <submittedName>
        <fullName evidence="1">Uncharacterized protein</fullName>
    </submittedName>
</protein>
<evidence type="ECO:0000313" key="1">
    <source>
        <dbReference type="EMBL" id="PIR47862.1"/>
    </source>
</evidence>
<dbReference type="AlphaFoldDB" id="A0A2H0RMT9"/>
<gene>
    <name evidence="1" type="ORF">COV06_00470</name>
</gene>
<proteinExistence type="predicted"/>
<organism evidence="1 2">
    <name type="scientific">Candidatus Uhrbacteria bacterium CG10_big_fil_rev_8_21_14_0_10_50_16</name>
    <dbReference type="NCBI Taxonomy" id="1975039"/>
    <lineage>
        <taxon>Bacteria</taxon>
        <taxon>Candidatus Uhriibacteriota</taxon>
    </lineage>
</organism>
<accession>A0A2H0RMT9</accession>
<comment type="caution">
    <text evidence="1">The sequence shown here is derived from an EMBL/GenBank/DDBJ whole genome shotgun (WGS) entry which is preliminary data.</text>
</comment>
<sequence length="111" mass="12846">MAIVGEQELKRIFAAAGQQVDAAGACSRCYQHENEWWSIDWNYYSSNTAECKRFWAYVNNHATRFRNMAVEIGGFPVTVRDGRREWQGAFRYHSIANPEDTLPEGDYWSMG</sequence>
<reference evidence="1 2" key="1">
    <citation type="submission" date="2017-09" db="EMBL/GenBank/DDBJ databases">
        <title>Depth-based differentiation of microbial function through sediment-hosted aquifers and enrichment of novel symbionts in the deep terrestrial subsurface.</title>
        <authorList>
            <person name="Probst A.J."/>
            <person name="Ladd B."/>
            <person name="Jarett J.K."/>
            <person name="Geller-Mcgrath D.E."/>
            <person name="Sieber C.M."/>
            <person name="Emerson J.B."/>
            <person name="Anantharaman K."/>
            <person name="Thomas B.C."/>
            <person name="Malmstrom R."/>
            <person name="Stieglmeier M."/>
            <person name="Klingl A."/>
            <person name="Woyke T."/>
            <person name="Ryan C.M."/>
            <person name="Banfield J.F."/>
        </authorList>
    </citation>
    <scope>NUCLEOTIDE SEQUENCE [LARGE SCALE GENOMIC DNA]</scope>
    <source>
        <strain evidence="1">CG10_big_fil_rev_8_21_14_0_10_50_16</strain>
    </source>
</reference>
<dbReference type="Proteomes" id="UP000230084">
    <property type="component" value="Unassembled WGS sequence"/>
</dbReference>
<dbReference type="EMBL" id="PCYM01000001">
    <property type="protein sequence ID" value="PIR47862.1"/>
    <property type="molecule type" value="Genomic_DNA"/>
</dbReference>
<name>A0A2H0RMT9_9BACT</name>